<feature type="compositionally biased region" description="Acidic residues" evidence="11">
    <location>
        <begin position="105"/>
        <end position="117"/>
    </location>
</feature>
<evidence type="ECO:0000256" key="1">
    <source>
        <dbReference type="ARBA" id="ARBA00004613"/>
    </source>
</evidence>
<evidence type="ECO:0000313" key="15">
    <source>
        <dbReference type="Proteomes" id="UP000002282"/>
    </source>
</evidence>
<dbReference type="InterPro" id="IPR001314">
    <property type="entry name" value="Peptidase_S1A"/>
</dbReference>
<keyword evidence="8" id="KW-1015">Disulfide bond</keyword>
<keyword evidence="3 10" id="KW-0645">Protease</keyword>
<reference evidence="14 15" key="1">
    <citation type="journal article" date="2007" name="Nature">
        <title>Evolution of genes and genomes on the Drosophila phylogeny.</title>
        <authorList>
            <consortium name="Drosophila 12 Genomes Consortium"/>
            <person name="Clark A.G."/>
            <person name="Eisen M.B."/>
            <person name="Smith D.R."/>
            <person name="Bergman C.M."/>
            <person name="Oliver B."/>
            <person name="Markow T.A."/>
            <person name="Kaufman T.C."/>
            <person name="Kellis M."/>
            <person name="Gelbart W."/>
            <person name="Iyer V.N."/>
            <person name="Pollard D.A."/>
            <person name="Sackton T.B."/>
            <person name="Larracuente A.M."/>
            <person name="Singh N.D."/>
            <person name="Abad J.P."/>
            <person name="Abt D.N."/>
            <person name="Adryan B."/>
            <person name="Aguade M."/>
            <person name="Akashi H."/>
            <person name="Anderson W.W."/>
            <person name="Aquadro C.F."/>
            <person name="Ardell D.H."/>
            <person name="Arguello R."/>
            <person name="Artieri C.G."/>
            <person name="Barbash D.A."/>
            <person name="Barker D."/>
            <person name="Barsanti P."/>
            <person name="Batterham P."/>
            <person name="Batzoglou S."/>
            <person name="Begun D."/>
            <person name="Bhutkar A."/>
            <person name="Blanco E."/>
            <person name="Bosak S.A."/>
            <person name="Bradley R.K."/>
            <person name="Brand A.D."/>
            <person name="Brent M.R."/>
            <person name="Brooks A.N."/>
            <person name="Brown R.H."/>
            <person name="Butlin R.K."/>
            <person name="Caggese C."/>
            <person name="Calvi B.R."/>
            <person name="Bernardo de Carvalho A."/>
            <person name="Caspi A."/>
            <person name="Castrezana S."/>
            <person name="Celniker S.E."/>
            <person name="Chang J.L."/>
            <person name="Chapple C."/>
            <person name="Chatterji S."/>
            <person name="Chinwalla A."/>
            <person name="Civetta A."/>
            <person name="Clifton S.W."/>
            <person name="Comeron J.M."/>
            <person name="Costello J.C."/>
            <person name="Coyne J.A."/>
            <person name="Daub J."/>
            <person name="David R.G."/>
            <person name="Delcher A.L."/>
            <person name="Delehaunty K."/>
            <person name="Do C.B."/>
            <person name="Ebling H."/>
            <person name="Edwards K."/>
            <person name="Eickbush T."/>
            <person name="Evans J.D."/>
            <person name="Filipski A."/>
            <person name="Findeiss S."/>
            <person name="Freyhult E."/>
            <person name="Fulton L."/>
            <person name="Fulton R."/>
            <person name="Garcia A.C."/>
            <person name="Gardiner A."/>
            <person name="Garfield D.A."/>
            <person name="Garvin B.E."/>
            <person name="Gibson G."/>
            <person name="Gilbert D."/>
            <person name="Gnerre S."/>
            <person name="Godfrey J."/>
            <person name="Good R."/>
            <person name="Gotea V."/>
            <person name="Gravely B."/>
            <person name="Greenberg A.J."/>
            <person name="Griffiths-Jones S."/>
            <person name="Gross S."/>
            <person name="Guigo R."/>
            <person name="Gustafson E.A."/>
            <person name="Haerty W."/>
            <person name="Hahn M.W."/>
            <person name="Halligan D.L."/>
            <person name="Halpern A.L."/>
            <person name="Halter G.M."/>
            <person name="Han M.V."/>
            <person name="Heger A."/>
            <person name="Hillier L."/>
            <person name="Hinrichs A.S."/>
            <person name="Holmes I."/>
            <person name="Hoskins R.A."/>
            <person name="Hubisz M.J."/>
            <person name="Hultmark D."/>
            <person name="Huntley M.A."/>
            <person name="Jaffe D.B."/>
            <person name="Jagadeeshan S."/>
            <person name="Jeck W.R."/>
            <person name="Johnson J."/>
            <person name="Jones C.D."/>
            <person name="Jordan W.C."/>
            <person name="Karpen G.H."/>
            <person name="Kataoka E."/>
            <person name="Keightley P.D."/>
            <person name="Kheradpour P."/>
            <person name="Kirkness E.F."/>
            <person name="Koerich L.B."/>
            <person name="Kristiansen K."/>
            <person name="Kudrna D."/>
            <person name="Kulathinal R.J."/>
            <person name="Kumar S."/>
            <person name="Kwok R."/>
            <person name="Lander E."/>
            <person name="Langley C.H."/>
            <person name="Lapoint R."/>
            <person name="Lazzaro B.P."/>
            <person name="Lee S.J."/>
            <person name="Levesque L."/>
            <person name="Li R."/>
            <person name="Lin C.F."/>
            <person name="Lin M.F."/>
            <person name="Lindblad-Toh K."/>
            <person name="Llopart A."/>
            <person name="Long M."/>
            <person name="Low L."/>
            <person name="Lozovsky E."/>
            <person name="Lu J."/>
            <person name="Luo M."/>
            <person name="Machado C.A."/>
            <person name="Makalowski W."/>
            <person name="Marzo M."/>
            <person name="Matsuda M."/>
            <person name="Matzkin L."/>
            <person name="McAllister B."/>
            <person name="McBride C.S."/>
            <person name="McKernan B."/>
            <person name="McKernan K."/>
            <person name="Mendez-Lago M."/>
            <person name="Minx P."/>
            <person name="Mollenhauer M.U."/>
            <person name="Montooth K."/>
            <person name="Mount S.M."/>
            <person name="Mu X."/>
            <person name="Myers E."/>
            <person name="Negre B."/>
            <person name="Newfeld S."/>
            <person name="Nielsen R."/>
            <person name="Noor M.A."/>
            <person name="O'Grady P."/>
            <person name="Pachter L."/>
            <person name="Papaceit M."/>
            <person name="Parisi M.J."/>
            <person name="Parisi M."/>
            <person name="Parts L."/>
            <person name="Pedersen J.S."/>
            <person name="Pesole G."/>
            <person name="Phillippy A.M."/>
            <person name="Ponting C.P."/>
            <person name="Pop M."/>
            <person name="Porcelli D."/>
            <person name="Powell J.R."/>
            <person name="Prohaska S."/>
            <person name="Pruitt K."/>
            <person name="Puig M."/>
            <person name="Quesneville H."/>
            <person name="Ram K.R."/>
            <person name="Rand D."/>
            <person name="Rasmussen M.D."/>
            <person name="Reed L.K."/>
            <person name="Reenan R."/>
            <person name="Reily A."/>
            <person name="Remington K.A."/>
            <person name="Rieger T.T."/>
            <person name="Ritchie M.G."/>
            <person name="Robin C."/>
            <person name="Rogers Y.H."/>
            <person name="Rohde C."/>
            <person name="Rozas J."/>
            <person name="Rubenfield M.J."/>
            <person name="Ruiz A."/>
            <person name="Russo S."/>
            <person name="Salzberg S.L."/>
            <person name="Sanchez-Gracia A."/>
            <person name="Saranga D.J."/>
            <person name="Sato H."/>
            <person name="Schaeffer S.W."/>
            <person name="Schatz M.C."/>
            <person name="Schlenke T."/>
            <person name="Schwartz R."/>
            <person name="Segarra C."/>
            <person name="Singh R.S."/>
            <person name="Sirot L."/>
            <person name="Sirota M."/>
            <person name="Sisneros N.B."/>
            <person name="Smith C.D."/>
            <person name="Smith T.F."/>
            <person name="Spieth J."/>
            <person name="Stage D.E."/>
            <person name="Stark A."/>
            <person name="Stephan W."/>
            <person name="Strausberg R.L."/>
            <person name="Strempel S."/>
            <person name="Sturgill D."/>
            <person name="Sutton G."/>
            <person name="Sutton G.G."/>
            <person name="Tao W."/>
            <person name="Teichmann S."/>
            <person name="Tobari Y.N."/>
            <person name="Tomimura Y."/>
            <person name="Tsolas J.M."/>
            <person name="Valente V.L."/>
            <person name="Venter E."/>
            <person name="Venter J.C."/>
            <person name="Vicario S."/>
            <person name="Vieira F.G."/>
            <person name="Vilella A.J."/>
            <person name="Villasante A."/>
            <person name="Walenz B."/>
            <person name="Wang J."/>
            <person name="Wasserman M."/>
            <person name="Watts T."/>
            <person name="Wilson D."/>
            <person name="Wilson R.K."/>
            <person name="Wing R.A."/>
            <person name="Wolfner M.F."/>
            <person name="Wong A."/>
            <person name="Wong G.K."/>
            <person name="Wu C.I."/>
            <person name="Wu G."/>
            <person name="Yamamoto D."/>
            <person name="Yang H.P."/>
            <person name="Yang S.P."/>
            <person name="Yorke J.A."/>
            <person name="Yoshida K."/>
            <person name="Zdobnov E."/>
            <person name="Zhang P."/>
            <person name="Zhang Y."/>
            <person name="Zimin A.V."/>
            <person name="Baldwin J."/>
            <person name="Abdouelleil A."/>
            <person name="Abdulkadir J."/>
            <person name="Abebe A."/>
            <person name="Abera B."/>
            <person name="Abreu J."/>
            <person name="Acer S.C."/>
            <person name="Aftuck L."/>
            <person name="Alexander A."/>
            <person name="An P."/>
            <person name="Anderson E."/>
            <person name="Anderson S."/>
            <person name="Arachi H."/>
            <person name="Azer M."/>
            <person name="Bachantsang P."/>
            <person name="Barry A."/>
            <person name="Bayul T."/>
            <person name="Berlin A."/>
            <person name="Bessette D."/>
            <person name="Bloom T."/>
            <person name="Blye J."/>
            <person name="Boguslavskiy L."/>
            <person name="Bonnet C."/>
            <person name="Boukhgalter B."/>
            <person name="Bourzgui I."/>
            <person name="Brown A."/>
            <person name="Cahill P."/>
            <person name="Channer S."/>
            <person name="Cheshatsang Y."/>
            <person name="Chuda L."/>
            <person name="Citroen M."/>
            <person name="Collymore A."/>
            <person name="Cooke P."/>
            <person name="Costello M."/>
            <person name="D'Aco K."/>
            <person name="Daza R."/>
            <person name="De Haan G."/>
            <person name="DeGray S."/>
            <person name="DeMaso C."/>
            <person name="Dhargay N."/>
            <person name="Dooley K."/>
            <person name="Dooley E."/>
            <person name="Doricent M."/>
            <person name="Dorje P."/>
            <person name="Dorjee K."/>
            <person name="Dupes A."/>
            <person name="Elong R."/>
            <person name="Falk J."/>
            <person name="Farina A."/>
            <person name="Faro S."/>
            <person name="Ferguson D."/>
            <person name="Fisher S."/>
            <person name="Foley C.D."/>
            <person name="Franke A."/>
            <person name="Friedrich D."/>
            <person name="Gadbois L."/>
            <person name="Gearin G."/>
            <person name="Gearin C.R."/>
            <person name="Giannoukos G."/>
            <person name="Goode T."/>
            <person name="Graham J."/>
            <person name="Grandbois E."/>
            <person name="Grewal S."/>
            <person name="Gyaltsen K."/>
            <person name="Hafez N."/>
            <person name="Hagos B."/>
            <person name="Hall J."/>
            <person name="Henson C."/>
            <person name="Hollinger A."/>
            <person name="Honan T."/>
            <person name="Huard M.D."/>
            <person name="Hughes L."/>
            <person name="Hurhula B."/>
            <person name="Husby M.E."/>
            <person name="Kamat A."/>
            <person name="Kanga B."/>
            <person name="Kashin S."/>
            <person name="Khazanovich D."/>
            <person name="Kisner P."/>
            <person name="Lance K."/>
            <person name="Lara M."/>
            <person name="Lee W."/>
            <person name="Lennon N."/>
            <person name="Letendre F."/>
            <person name="LeVine R."/>
            <person name="Lipovsky A."/>
            <person name="Liu X."/>
            <person name="Liu J."/>
            <person name="Liu S."/>
            <person name="Lokyitsang T."/>
            <person name="Lokyitsang Y."/>
            <person name="Lubonja R."/>
            <person name="Lui A."/>
            <person name="MacDonald P."/>
            <person name="Magnisalis V."/>
            <person name="Maru K."/>
            <person name="Matthews C."/>
            <person name="McCusker W."/>
            <person name="McDonough S."/>
            <person name="Mehta T."/>
            <person name="Meldrim J."/>
            <person name="Meneus L."/>
            <person name="Mihai O."/>
            <person name="Mihalev A."/>
            <person name="Mihova T."/>
            <person name="Mittelman R."/>
            <person name="Mlenga V."/>
            <person name="Montmayeur A."/>
            <person name="Mulrain L."/>
            <person name="Navidi A."/>
            <person name="Naylor J."/>
            <person name="Negash T."/>
            <person name="Nguyen T."/>
            <person name="Nguyen N."/>
            <person name="Nicol R."/>
            <person name="Norbu C."/>
            <person name="Norbu N."/>
            <person name="Novod N."/>
            <person name="O'Neill B."/>
            <person name="Osman S."/>
            <person name="Markiewicz E."/>
            <person name="Oyono O.L."/>
            <person name="Patti C."/>
            <person name="Phunkhang P."/>
            <person name="Pierre F."/>
            <person name="Priest M."/>
            <person name="Raghuraman S."/>
            <person name="Rege F."/>
            <person name="Reyes R."/>
            <person name="Rise C."/>
            <person name="Rogov P."/>
            <person name="Ross K."/>
            <person name="Ryan E."/>
            <person name="Settipalli S."/>
            <person name="Shea T."/>
            <person name="Sherpa N."/>
            <person name="Shi L."/>
            <person name="Shih D."/>
            <person name="Sparrow T."/>
            <person name="Spaulding J."/>
            <person name="Stalker J."/>
            <person name="Stange-Thomann N."/>
            <person name="Stavropoulos S."/>
            <person name="Stone C."/>
            <person name="Strader C."/>
            <person name="Tesfaye S."/>
            <person name="Thomson T."/>
            <person name="Thoulutsang Y."/>
            <person name="Thoulutsang D."/>
            <person name="Topham K."/>
            <person name="Topping I."/>
            <person name="Tsamla T."/>
            <person name="Vassiliev H."/>
            <person name="Vo A."/>
            <person name="Wangchuk T."/>
            <person name="Wangdi T."/>
            <person name="Weiand M."/>
            <person name="Wilkinson J."/>
            <person name="Wilson A."/>
            <person name="Yadav S."/>
            <person name="Young G."/>
            <person name="Yu Q."/>
            <person name="Zembek L."/>
            <person name="Zhong D."/>
            <person name="Zimmer A."/>
            <person name="Zwirko Z."/>
            <person name="Jaffe D.B."/>
            <person name="Alvarez P."/>
            <person name="Brockman W."/>
            <person name="Butler J."/>
            <person name="Chin C."/>
            <person name="Gnerre S."/>
            <person name="Grabherr M."/>
            <person name="Kleber M."/>
            <person name="Mauceli E."/>
            <person name="MacCallum I."/>
        </authorList>
    </citation>
    <scope>NUCLEOTIDE SEQUENCE [LARGE SCALE GENOMIC DNA]</scope>
    <source>
        <strain evidence="15">Tai18E2 / Tucson 14021-0261.01</strain>
    </source>
</reference>
<dbReference type="GO" id="GO:0005576">
    <property type="term" value="C:extracellular region"/>
    <property type="evidence" value="ECO:0007669"/>
    <property type="project" value="UniProtKB-SubCell"/>
</dbReference>
<comment type="subcellular location">
    <subcellularLocation>
        <location evidence="1">Secreted</location>
    </subcellularLocation>
</comment>
<evidence type="ECO:0000256" key="4">
    <source>
        <dbReference type="ARBA" id="ARBA00022729"/>
    </source>
</evidence>
<comment type="similarity">
    <text evidence="9">Belongs to the peptidase S1 family. CLIP subfamily.</text>
</comment>
<feature type="domain" description="Clip" evidence="13">
    <location>
        <begin position="141"/>
        <end position="187"/>
    </location>
</feature>
<dbReference type="FunFam" id="2.40.10.10:FF:000047">
    <property type="entry name" value="Trypsin eta"/>
    <property type="match status" value="1"/>
</dbReference>
<dbReference type="EMBL" id="CM000160">
    <property type="protein sequence ID" value="KRK03576.1"/>
    <property type="molecule type" value="Genomic_DNA"/>
</dbReference>
<dbReference type="InterPro" id="IPR018114">
    <property type="entry name" value="TRYPSIN_HIS"/>
</dbReference>
<dbReference type="Pfam" id="PF00089">
    <property type="entry name" value="Trypsin"/>
    <property type="match status" value="1"/>
</dbReference>
<evidence type="ECO:0000256" key="6">
    <source>
        <dbReference type="ARBA" id="ARBA00022825"/>
    </source>
</evidence>
<dbReference type="SMART" id="SM00680">
    <property type="entry name" value="CLIP"/>
    <property type="match status" value="1"/>
</dbReference>
<evidence type="ECO:0000256" key="11">
    <source>
        <dbReference type="SAM" id="MobiDB-lite"/>
    </source>
</evidence>
<dbReference type="InterPro" id="IPR022700">
    <property type="entry name" value="CLIP"/>
</dbReference>
<dbReference type="AlphaFoldDB" id="A0A0R1E2W1"/>
<dbReference type="InterPro" id="IPR009003">
    <property type="entry name" value="Peptidase_S1_PA"/>
</dbReference>
<dbReference type="OrthoDB" id="6339452at2759"/>
<evidence type="ECO:0000256" key="2">
    <source>
        <dbReference type="ARBA" id="ARBA00022525"/>
    </source>
</evidence>
<keyword evidence="7" id="KW-0865">Zymogen</keyword>
<keyword evidence="4" id="KW-0732">Signal</keyword>
<evidence type="ECO:0000313" key="14">
    <source>
        <dbReference type="EMBL" id="KRK03576.1"/>
    </source>
</evidence>
<dbReference type="PANTHER" id="PTHR24252">
    <property type="entry name" value="ACROSIN-RELATED"/>
    <property type="match status" value="1"/>
</dbReference>
<dbReference type="PROSITE" id="PS50240">
    <property type="entry name" value="TRYPSIN_DOM"/>
    <property type="match status" value="1"/>
</dbReference>
<accession>A0A0R1E2W1</accession>
<evidence type="ECO:0000259" key="13">
    <source>
        <dbReference type="PROSITE" id="PS51888"/>
    </source>
</evidence>
<dbReference type="InterPro" id="IPR033116">
    <property type="entry name" value="TRYPSIN_SER"/>
</dbReference>
<dbReference type="PROSITE" id="PS51888">
    <property type="entry name" value="CLIP"/>
    <property type="match status" value="1"/>
</dbReference>
<evidence type="ECO:0000256" key="7">
    <source>
        <dbReference type="ARBA" id="ARBA00023145"/>
    </source>
</evidence>
<evidence type="ECO:0000256" key="9">
    <source>
        <dbReference type="ARBA" id="ARBA00024195"/>
    </source>
</evidence>
<dbReference type="SMR" id="A0A0R1E2W1"/>
<keyword evidence="2" id="KW-0964">Secreted</keyword>
<evidence type="ECO:0000256" key="8">
    <source>
        <dbReference type="ARBA" id="ARBA00023157"/>
    </source>
</evidence>
<evidence type="ECO:0000256" key="5">
    <source>
        <dbReference type="ARBA" id="ARBA00022801"/>
    </source>
</evidence>
<dbReference type="InterPro" id="IPR043504">
    <property type="entry name" value="Peptidase_S1_PA_chymotrypsin"/>
</dbReference>
<dbReference type="PANTHER" id="PTHR24252:SF7">
    <property type="entry name" value="HYALIN"/>
    <property type="match status" value="1"/>
</dbReference>
<dbReference type="SMART" id="SM00020">
    <property type="entry name" value="Tryp_SPc"/>
    <property type="match status" value="1"/>
</dbReference>
<dbReference type="GO" id="GO:0004252">
    <property type="term" value="F:serine-type endopeptidase activity"/>
    <property type="evidence" value="ECO:0007669"/>
    <property type="project" value="InterPro"/>
</dbReference>
<dbReference type="PROSITE" id="PS00134">
    <property type="entry name" value="TRYPSIN_HIS"/>
    <property type="match status" value="1"/>
</dbReference>
<dbReference type="SUPFAM" id="SSF50494">
    <property type="entry name" value="Trypsin-like serine proteases"/>
    <property type="match status" value="1"/>
</dbReference>
<dbReference type="PROSITE" id="PS00135">
    <property type="entry name" value="TRYPSIN_SER"/>
    <property type="match status" value="1"/>
</dbReference>
<keyword evidence="5 10" id="KW-0378">Hydrolase</keyword>
<name>A0A0R1E2W1_DROYA</name>
<dbReference type="EC" id="3.4.21.-" evidence="14"/>
<organism evidence="14 15">
    <name type="scientific">Drosophila yakuba</name>
    <name type="common">Fruit fly</name>
    <dbReference type="NCBI Taxonomy" id="7245"/>
    <lineage>
        <taxon>Eukaryota</taxon>
        <taxon>Metazoa</taxon>
        <taxon>Ecdysozoa</taxon>
        <taxon>Arthropoda</taxon>
        <taxon>Hexapoda</taxon>
        <taxon>Insecta</taxon>
        <taxon>Pterygota</taxon>
        <taxon>Neoptera</taxon>
        <taxon>Endopterygota</taxon>
        <taxon>Diptera</taxon>
        <taxon>Brachycera</taxon>
        <taxon>Muscomorpha</taxon>
        <taxon>Ephydroidea</taxon>
        <taxon>Drosophilidae</taxon>
        <taxon>Drosophila</taxon>
        <taxon>Sophophora</taxon>
    </lineage>
</organism>
<sequence>MFIFLFFGFRRFTIFVWAAPLLNWYLPCAAFHLECVREVNNEIPKPTNRMIVLWSLIVHLQLTCLHLILQTPNLQALDALEIINYQTTKYTIPEVWKEQKKTSTGEDEDVQDTEDEDSYLKFDDDAEPRTPLSDGLHEGAFCRRSFDGRSGYCILAYQCLHVIREYRVHGTRIDICTHRNNVPVICCPLADKHVLAQRISATKCQEYNAAARRLHLADTGRTFSGKQCVPSVPLIVGGTPTRHGLFPHMAALGWTQGSGSKDLDIKWGCGGALVSELYVLTAAHCATSGSKPPDMVRLGARQLNETSAAQQDIKILIIVLHPKYRSSAYYHDIALLKLTRRVKFSEQVRPACLWQLPELQIPTVVAAGWGRTEFLGAKSNVLRQVDLDVVPQMTCKQIYRKERRLPRGIIEGQFCAGYLPGGRDTCQGDSGGPIHALLPEYNCVAFVVGVTSFGKFCAAPNAPGVYTRLYSYLDWIEKIAFKQH</sequence>
<gene>
    <name evidence="14" type="primary">Dyak\GE24470</name>
    <name evidence="14" type="synonym">dyak_GLEANR_8164</name>
    <name evidence="14" type="synonym">GE24470</name>
    <name evidence="14" type="ORF">Dyak_GE24470</name>
</gene>
<proteinExistence type="inferred from homology"/>
<reference evidence="14 15" key="2">
    <citation type="journal article" date="2007" name="PLoS Biol.">
        <title>Principles of genome evolution in the Drosophila melanogaster species group.</title>
        <authorList>
            <person name="Ranz J.M."/>
            <person name="Maurin D."/>
            <person name="Chan Y.S."/>
            <person name="von Grotthuss M."/>
            <person name="Hillier L.W."/>
            <person name="Roote J."/>
            <person name="Ashburner M."/>
            <person name="Bergman C.M."/>
        </authorList>
    </citation>
    <scope>NUCLEOTIDE SEQUENCE [LARGE SCALE GENOMIC DNA]</scope>
    <source>
        <strain evidence="15">Tai18E2 / Tucson 14021-0261.01</strain>
    </source>
</reference>
<keyword evidence="15" id="KW-1185">Reference proteome</keyword>
<dbReference type="GO" id="GO:0016485">
    <property type="term" value="P:protein processing"/>
    <property type="evidence" value="ECO:0007669"/>
    <property type="project" value="UniProtKB-ARBA"/>
</dbReference>
<dbReference type="Gene3D" id="2.40.10.10">
    <property type="entry name" value="Trypsin-like serine proteases"/>
    <property type="match status" value="1"/>
</dbReference>
<feature type="region of interest" description="Disordered" evidence="11">
    <location>
        <begin position="101"/>
        <end position="131"/>
    </location>
</feature>
<dbReference type="PRINTS" id="PR00722">
    <property type="entry name" value="CHYMOTRYPSIN"/>
</dbReference>
<dbReference type="Proteomes" id="UP000002282">
    <property type="component" value="Chromosome 3R"/>
</dbReference>
<feature type="domain" description="Peptidase S1" evidence="12">
    <location>
        <begin position="235"/>
        <end position="481"/>
    </location>
</feature>
<evidence type="ECO:0000256" key="10">
    <source>
        <dbReference type="RuleBase" id="RU363034"/>
    </source>
</evidence>
<keyword evidence="6 10" id="KW-0720">Serine protease</keyword>
<dbReference type="CDD" id="cd00190">
    <property type="entry name" value="Tryp_SPc"/>
    <property type="match status" value="1"/>
</dbReference>
<evidence type="ECO:0000259" key="12">
    <source>
        <dbReference type="PROSITE" id="PS50240"/>
    </source>
</evidence>
<dbReference type="KEGG" id="dya:Dyak_GE24470"/>
<protein>
    <submittedName>
        <fullName evidence="14">Uncharacterized protein, isoform F</fullName>
        <ecNumber evidence="14">3.4.21.-</ecNumber>
    </submittedName>
</protein>
<dbReference type="InterPro" id="IPR001254">
    <property type="entry name" value="Trypsin_dom"/>
</dbReference>
<evidence type="ECO:0000256" key="3">
    <source>
        <dbReference type="ARBA" id="ARBA00022670"/>
    </source>
</evidence>